<keyword evidence="4" id="KW-0812">Transmembrane</keyword>
<dbReference type="Pfam" id="PF13641">
    <property type="entry name" value="Glyco_tranf_2_3"/>
    <property type="match status" value="1"/>
</dbReference>
<reference evidence="5 6" key="1">
    <citation type="submission" date="2024-10" db="EMBL/GenBank/DDBJ databases">
        <title>The Natural Products Discovery Center: Release of the First 8490 Sequenced Strains for Exploring Actinobacteria Biosynthetic Diversity.</title>
        <authorList>
            <person name="Kalkreuter E."/>
            <person name="Kautsar S.A."/>
            <person name="Yang D."/>
            <person name="Bader C.D."/>
            <person name="Teijaro C.N."/>
            <person name="Fluegel L."/>
            <person name="Davis C.M."/>
            <person name="Simpson J.R."/>
            <person name="Lauterbach L."/>
            <person name="Steele A.D."/>
            <person name="Gui C."/>
            <person name="Meng S."/>
            <person name="Li G."/>
            <person name="Viehrig K."/>
            <person name="Ye F."/>
            <person name="Su P."/>
            <person name="Kiefer A.F."/>
            <person name="Nichols A."/>
            <person name="Cepeda A.J."/>
            <person name="Yan W."/>
            <person name="Fan B."/>
            <person name="Jiang Y."/>
            <person name="Adhikari A."/>
            <person name="Zheng C.-J."/>
            <person name="Schuster L."/>
            <person name="Cowan T.M."/>
            <person name="Smanski M.J."/>
            <person name="Chevrette M.G."/>
            <person name="De Carvalho L.P.S."/>
            <person name="Shen B."/>
        </authorList>
    </citation>
    <scope>NUCLEOTIDE SEQUENCE [LARGE SCALE GENOMIC DNA]</scope>
    <source>
        <strain evidence="5 6">NPDC050545</strain>
    </source>
</reference>
<dbReference type="RefSeq" id="WP_397088908.1">
    <property type="nucleotide sequence ID" value="NZ_JBITGY010000011.1"/>
</dbReference>
<keyword evidence="3 5" id="KW-0808">Transferase</keyword>
<evidence type="ECO:0000256" key="4">
    <source>
        <dbReference type="SAM" id="Phobius"/>
    </source>
</evidence>
<feature type="transmembrane region" description="Helical" evidence="4">
    <location>
        <begin position="278"/>
        <end position="299"/>
    </location>
</feature>
<dbReference type="GO" id="GO:0016757">
    <property type="term" value="F:glycosyltransferase activity"/>
    <property type="evidence" value="ECO:0007669"/>
    <property type="project" value="UniProtKB-KW"/>
</dbReference>
<protein>
    <submittedName>
        <fullName evidence="5">Glycosyltransferase</fullName>
        <ecNumber evidence="5">2.4.-.-</ecNumber>
    </submittedName>
</protein>
<dbReference type="EMBL" id="JBITGY010000011">
    <property type="protein sequence ID" value="MFI6503115.1"/>
    <property type="molecule type" value="Genomic_DNA"/>
</dbReference>
<organism evidence="5 6">
    <name type="scientific">Nonomuraea typhae</name>
    <dbReference type="NCBI Taxonomy" id="2603600"/>
    <lineage>
        <taxon>Bacteria</taxon>
        <taxon>Bacillati</taxon>
        <taxon>Actinomycetota</taxon>
        <taxon>Actinomycetes</taxon>
        <taxon>Streptosporangiales</taxon>
        <taxon>Streptosporangiaceae</taxon>
        <taxon>Nonomuraea</taxon>
    </lineage>
</organism>
<dbReference type="InterPro" id="IPR029044">
    <property type="entry name" value="Nucleotide-diphossugar_trans"/>
</dbReference>
<feature type="transmembrane region" description="Helical" evidence="4">
    <location>
        <begin position="305"/>
        <end position="323"/>
    </location>
</feature>
<dbReference type="EC" id="2.4.-.-" evidence="5"/>
<name>A0ABW7Z4M5_9ACTN</name>
<evidence type="ECO:0000313" key="5">
    <source>
        <dbReference type="EMBL" id="MFI6503115.1"/>
    </source>
</evidence>
<dbReference type="Gene3D" id="3.90.550.10">
    <property type="entry name" value="Spore Coat Polysaccharide Biosynthesis Protein SpsA, Chain A"/>
    <property type="match status" value="1"/>
</dbReference>
<keyword evidence="4" id="KW-0472">Membrane</keyword>
<keyword evidence="4" id="KW-1133">Transmembrane helix</keyword>
<evidence type="ECO:0000256" key="3">
    <source>
        <dbReference type="ARBA" id="ARBA00022679"/>
    </source>
</evidence>
<proteinExistence type="inferred from homology"/>
<evidence type="ECO:0000256" key="2">
    <source>
        <dbReference type="ARBA" id="ARBA00022676"/>
    </source>
</evidence>
<sequence length="368" mass="40450">MPSTSHRKDGKLSLPPAQAGRMRVTALLPAHDEAAQIAESIASLRAQTRPPERVVVIADNCTDATADIARSLGVEVFETSGNAYKKAGALNQVLDRILDLLGPEDAVLVMDADSALDPGFVGAALTYLSTGRYAAVGGTFTGKDGGGLVGTFQRNEYARYARDVRRLQGKALVLTGTATVFRALTLQQVVAARRDGRLPGAAHVYDVRVLTEDNELTLAILHLRLRILAPRECVLTTEVMPTWRDLFRQRLRWKRGALENLADYGWTKVTRPYWGRQALSVIGVLVVFLYLGSIVWSVAATGTLQLHPVWAAITLIFVVERVVTVRARGPAQMLLAGVLVVEMAFDVFLQIVQAKAFWEAAWHRERKW</sequence>
<dbReference type="SUPFAM" id="SSF53448">
    <property type="entry name" value="Nucleotide-diphospho-sugar transferases"/>
    <property type="match status" value="1"/>
</dbReference>
<comment type="similarity">
    <text evidence="1">Belongs to the glycosyltransferase 2 family.</text>
</comment>
<accession>A0ABW7Z4M5</accession>
<dbReference type="PANTHER" id="PTHR43630:SF1">
    <property type="entry name" value="POLY-BETA-1,6-N-ACETYL-D-GLUCOSAMINE SYNTHASE"/>
    <property type="match status" value="1"/>
</dbReference>
<dbReference type="PANTHER" id="PTHR43630">
    <property type="entry name" value="POLY-BETA-1,6-N-ACETYL-D-GLUCOSAMINE SYNTHASE"/>
    <property type="match status" value="1"/>
</dbReference>
<dbReference type="CDD" id="cd06423">
    <property type="entry name" value="CESA_like"/>
    <property type="match status" value="1"/>
</dbReference>
<evidence type="ECO:0000256" key="1">
    <source>
        <dbReference type="ARBA" id="ARBA00006739"/>
    </source>
</evidence>
<keyword evidence="6" id="KW-1185">Reference proteome</keyword>
<keyword evidence="2 5" id="KW-0328">Glycosyltransferase</keyword>
<evidence type="ECO:0000313" key="6">
    <source>
        <dbReference type="Proteomes" id="UP001612741"/>
    </source>
</evidence>
<comment type="caution">
    <text evidence="5">The sequence shown here is derived from an EMBL/GenBank/DDBJ whole genome shotgun (WGS) entry which is preliminary data.</text>
</comment>
<dbReference type="Proteomes" id="UP001612741">
    <property type="component" value="Unassembled WGS sequence"/>
</dbReference>
<gene>
    <name evidence="5" type="ORF">ACIBG2_37435</name>
</gene>